<dbReference type="Pfam" id="PF12838">
    <property type="entry name" value="Fer4_7"/>
    <property type="match status" value="1"/>
</dbReference>
<evidence type="ECO:0000313" key="3">
    <source>
        <dbReference type="Proteomes" id="UP000007969"/>
    </source>
</evidence>
<dbReference type="HOGENOM" id="CLU_074768_0_0_9"/>
<evidence type="ECO:0000259" key="1">
    <source>
        <dbReference type="PROSITE" id="PS51379"/>
    </source>
</evidence>
<dbReference type="PROSITE" id="PS51379">
    <property type="entry name" value="4FE4S_FER_2"/>
    <property type="match status" value="2"/>
</dbReference>
<dbReference type="PANTHER" id="PTHR42895">
    <property type="entry name" value="IRON-SULFUR CLUSTER-BINDING PROTEIN-RELATED"/>
    <property type="match status" value="1"/>
</dbReference>
<proteinExistence type="predicted"/>
<evidence type="ECO:0000313" key="2">
    <source>
        <dbReference type="EMBL" id="BAH07185.1"/>
    </source>
</evidence>
<dbReference type="KEGG" id="ckr:CKR_2134"/>
<gene>
    <name evidence="2" type="ordered locus">CKR_2134</name>
</gene>
<feature type="domain" description="4Fe-4S ferredoxin-type" evidence="1">
    <location>
        <begin position="35"/>
        <end position="64"/>
    </location>
</feature>
<dbReference type="Gene3D" id="3.30.70.20">
    <property type="match status" value="1"/>
</dbReference>
<dbReference type="InterPro" id="IPR017896">
    <property type="entry name" value="4Fe4S_Fe-S-bd"/>
</dbReference>
<dbReference type="InterPro" id="IPR052911">
    <property type="entry name" value="Corrinoid_activation_enz"/>
</dbReference>
<name>B9E3W0_CLOK1</name>
<dbReference type="PANTHER" id="PTHR42895:SF1">
    <property type="entry name" value="IRON-SULFUR CLUSTER PROTEIN"/>
    <property type="match status" value="1"/>
</dbReference>
<reference evidence="3" key="1">
    <citation type="submission" date="2005-09" db="EMBL/GenBank/DDBJ databases">
        <title>Complete genome sequence of Clostridium kluyveri and comparative genomics of Clostridia species.</title>
        <authorList>
            <person name="Inui M."/>
            <person name="Nonaka H."/>
            <person name="Shinoda Y."/>
            <person name="Ikenaga Y."/>
            <person name="Abe M."/>
            <person name="Naito K."/>
            <person name="Vertes A.A."/>
            <person name="Yukawa H."/>
        </authorList>
    </citation>
    <scope>NUCLEOTIDE SEQUENCE [LARGE SCALE GENOMIC DNA]</scope>
    <source>
        <strain evidence="3">NBRC 12016</strain>
    </source>
</reference>
<accession>B9E3W0</accession>
<sequence length="249" mass="27899">MMIRKIVDINEEKCNGCGLCAEACHENAIELVNGKAKLISDEYCDGLGDCLPECPTGAISIIERESRAYDEELVTKRIKEIKKLKEQKPMPCGCPGTAAKKIKRNYHDDKVKVKNTENISDALKSTSELNQWPVQLKLINSNADYLKEANLLVAADCSAYAYGNFHKDFIKNHITVIGCPKLDDIKYYEDKFIEIIKNNNLKSITVVRMEVPCCSGIVNAVKNAMLKTQTILSYREVIISTEGNIIFNS</sequence>
<dbReference type="EMBL" id="AP009049">
    <property type="protein sequence ID" value="BAH07185.1"/>
    <property type="molecule type" value="Genomic_DNA"/>
</dbReference>
<dbReference type="AlphaFoldDB" id="B9E3W0"/>
<organism evidence="2 3">
    <name type="scientific">Clostridium kluyveri (strain NBRC 12016)</name>
    <dbReference type="NCBI Taxonomy" id="583346"/>
    <lineage>
        <taxon>Bacteria</taxon>
        <taxon>Bacillati</taxon>
        <taxon>Bacillota</taxon>
        <taxon>Clostridia</taxon>
        <taxon>Eubacteriales</taxon>
        <taxon>Clostridiaceae</taxon>
        <taxon>Clostridium</taxon>
    </lineage>
</organism>
<dbReference type="Proteomes" id="UP000007969">
    <property type="component" value="Chromosome"/>
</dbReference>
<dbReference type="SUPFAM" id="SSF54862">
    <property type="entry name" value="4Fe-4S ferredoxins"/>
    <property type="match status" value="1"/>
</dbReference>
<feature type="domain" description="4Fe-4S ferredoxin-type" evidence="1">
    <location>
        <begin position="5"/>
        <end position="34"/>
    </location>
</feature>
<protein>
    <recommendedName>
        <fullName evidence="1">4Fe-4S ferredoxin-type domain-containing protein</fullName>
    </recommendedName>
</protein>